<dbReference type="InterPro" id="IPR006102">
    <property type="entry name" value="Ig-like_GH2"/>
</dbReference>
<organism evidence="9 10">
    <name type="scientific">Jiangella asiatica</name>
    <dbReference type="NCBI Taxonomy" id="2530372"/>
    <lineage>
        <taxon>Bacteria</taxon>
        <taxon>Bacillati</taxon>
        <taxon>Actinomycetota</taxon>
        <taxon>Actinomycetes</taxon>
        <taxon>Jiangellales</taxon>
        <taxon>Jiangellaceae</taxon>
        <taxon>Jiangella</taxon>
    </lineage>
</organism>
<dbReference type="OrthoDB" id="9761519at2"/>
<evidence type="ECO:0000256" key="2">
    <source>
        <dbReference type="ARBA" id="ARBA00022801"/>
    </source>
</evidence>
<evidence type="ECO:0000313" key="10">
    <source>
        <dbReference type="Proteomes" id="UP000294739"/>
    </source>
</evidence>
<keyword evidence="10" id="KW-1185">Reference proteome</keyword>
<dbReference type="InterPro" id="IPR013783">
    <property type="entry name" value="Ig-like_fold"/>
</dbReference>
<dbReference type="Pfam" id="PF00703">
    <property type="entry name" value="Glyco_hydro_2"/>
    <property type="match status" value="1"/>
</dbReference>
<dbReference type="InterPro" id="IPR023230">
    <property type="entry name" value="Glyco_hydro_2_CS"/>
</dbReference>
<dbReference type="InterPro" id="IPR051913">
    <property type="entry name" value="GH2_Domain-Containing"/>
</dbReference>
<dbReference type="InterPro" id="IPR040605">
    <property type="entry name" value="Glyco_hydro2_dom5"/>
</dbReference>
<dbReference type="SUPFAM" id="SSF49785">
    <property type="entry name" value="Galactose-binding domain-like"/>
    <property type="match status" value="1"/>
</dbReference>
<evidence type="ECO:0000256" key="1">
    <source>
        <dbReference type="ARBA" id="ARBA00007401"/>
    </source>
</evidence>
<keyword evidence="2 4" id="KW-0378">Hydrolase</keyword>
<protein>
    <submittedName>
        <fullName evidence="9">Glycoside hydrolase family 2 protein</fullName>
    </submittedName>
</protein>
<feature type="domain" description="Glycoside hydrolase family 2 immunoglobulin-like beta-sandwich" evidence="5">
    <location>
        <begin position="159"/>
        <end position="266"/>
    </location>
</feature>
<dbReference type="InterPro" id="IPR006103">
    <property type="entry name" value="Glyco_hydro_2_cat"/>
</dbReference>
<dbReference type="Gene3D" id="2.60.120.260">
    <property type="entry name" value="Galactose-binding domain-like"/>
    <property type="match status" value="1"/>
</dbReference>
<dbReference type="InterPro" id="IPR017853">
    <property type="entry name" value="GH"/>
</dbReference>
<dbReference type="Pfam" id="PF02837">
    <property type="entry name" value="Glyco_hydro_2_N"/>
    <property type="match status" value="1"/>
</dbReference>
<dbReference type="Pfam" id="PF18565">
    <property type="entry name" value="Glyco_hydro2_C5"/>
    <property type="match status" value="1"/>
</dbReference>
<comment type="caution">
    <text evidence="9">The sequence shown here is derived from an EMBL/GenBank/DDBJ whole genome shotgun (WGS) entry which is preliminary data.</text>
</comment>
<dbReference type="Proteomes" id="UP000294739">
    <property type="component" value="Unassembled WGS sequence"/>
</dbReference>
<comment type="similarity">
    <text evidence="1 4">Belongs to the glycosyl hydrolase 2 family.</text>
</comment>
<dbReference type="PROSITE" id="PS00719">
    <property type="entry name" value="GLYCOSYL_HYDROL_F2_1"/>
    <property type="match status" value="1"/>
</dbReference>
<dbReference type="Gene3D" id="3.20.20.80">
    <property type="entry name" value="Glycosidases"/>
    <property type="match status" value="1"/>
</dbReference>
<dbReference type="InterPro" id="IPR006101">
    <property type="entry name" value="Glyco_hydro_2"/>
</dbReference>
<feature type="domain" description="Glycosyl hydrolases family 2 sugar binding" evidence="7">
    <location>
        <begin position="55"/>
        <end position="155"/>
    </location>
</feature>
<dbReference type="PANTHER" id="PTHR42732">
    <property type="entry name" value="BETA-GALACTOSIDASE"/>
    <property type="match status" value="1"/>
</dbReference>
<dbReference type="Pfam" id="PF02836">
    <property type="entry name" value="Glyco_hydro_2_C"/>
    <property type="match status" value="1"/>
</dbReference>
<dbReference type="InterPro" id="IPR008979">
    <property type="entry name" value="Galactose-bd-like_sf"/>
</dbReference>
<dbReference type="SUPFAM" id="SSF49303">
    <property type="entry name" value="beta-Galactosidase/glucuronidase domain"/>
    <property type="match status" value="1"/>
</dbReference>
<evidence type="ECO:0000256" key="4">
    <source>
        <dbReference type="RuleBase" id="RU361154"/>
    </source>
</evidence>
<dbReference type="SUPFAM" id="SSF51445">
    <property type="entry name" value="(Trans)glycosidases"/>
    <property type="match status" value="1"/>
</dbReference>
<dbReference type="PRINTS" id="PR00132">
    <property type="entry name" value="GLHYDRLASE2"/>
</dbReference>
<reference evidence="9 10" key="1">
    <citation type="submission" date="2019-03" db="EMBL/GenBank/DDBJ databases">
        <title>Draft genome sequences of novel Actinobacteria.</title>
        <authorList>
            <person name="Sahin N."/>
            <person name="Ay H."/>
            <person name="Saygin H."/>
        </authorList>
    </citation>
    <scope>NUCLEOTIDE SEQUENCE [LARGE SCALE GENOMIC DNA]</scope>
    <source>
        <strain evidence="9 10">5K138</strain>
    </source>
</reference>
<evidence type="ECO:0000259" key="8">
    <source>
        <dbReference type="Pfam" id="PF18565"/>
    </source>
</evidence>
<evidence type="ECO:0000259" key="5">
    <source>
        <dbReference type="Pfam" id="PF00703"/>
    </source>
</evidence>
<dbReference type="AlphaFoldDB" id="A0A4R5DS70"/>
<accession>A0A4R5DS70</accession>
<dbReference type="InterPro" id="IPR023232">
    <property type="entry name" value="Glyco_hydro_2_AS"/>
</dbReference>
<proteinExistence type="inferred from homology"/>
<dbReference type="Gene3D" id="2.60.40.10">
    <property type="entry name" value="Immunoglobulins"/>
    <property type="match status" value="2"/>
</dbReference>
<evidence type="ECO:0000259" key="6">
    <source>
        <dbReference type="Pfam" id="PF02836"/>
    </source>
</evidence>
<dbReference type="InterPro" id="IPR006104">
    <property type="entry name" value="Glyco_hydro_2_N"/>
</dbReference>
<dbReference type="InterPro" id="IPR036156">
    <property type="entry name" value="Beta-gal/glucu_dom_sf"/>
</dbReference>
<evidence type="ECO:0000256" key="3">
    <source>
        <dbReference type="ARBA" id="ARBA00023295"/>
    </source>
</evidence>
<evidence type="ECO:0000313" key="9">
    <source>
        <dbReference type="EMBL" id="TDE14911.1"/>
    </source>
</evidence>
<feature type="domain" description="Glycoside hydrolase family 2 catalytic" evidence="6">
    <location>
        <begin position="275"/>
        <end position="412"/>
    </location>
</feature>
<sequence>MPRHLLDLDRGWRHTAPASPGDEAADLDDSGWERVTLPHSTTTLPWHGFDRAAYQFVSVYRRTVEVPEGFTGRVFLDVDGAMTASTVWCNGVLVGEHLGGYTPFSMELTAQVARDRPNVIAIRVDATERPDIPPFGGRMDYLTFGGIYRDVTLRLVPQVFVADVFAKPVRVLEAERAIEVSCELDADGAVPGPLSIEAELRDGARILARSQREVRVSDRGTATVDLLLENLGDIELWDIDRPRLYDVVVRLHGPSDDEHTRRIGLREARFTPAGFFLNGRRLKLRGLNRHQTFPFVGGAMPRRVQRRDAEILRHELKCNVVRTSHYPQSPHFLDRCDEIGLLVVEEIPGWSHVGDAAWQALACRDVEAMVRRDRNRPSVILWGVRINESRDHHDFYTRTNQLARTLDDSRQTGGIRNFFDSELLEDVYTVNDFDIGELRRPNHQLYLVTEFGGHTFPTKQTDHLDRVQEHVLRHARVLDQIYGDDRHAGGIGWCAFDYNTRGDAGSGDHVCYHGVSDIFRIPKPAAALYRSQCDPAEAIVLEPAFHWSRGEFHPHAVETHNTMYDDRAGHRSSGLAVICSNCDELRLYVGDRMVSRLEPAREAFGHLPHPPFITDALSAKWGPDWHDLCIEGYLEGRLVTTRRLSGRGVDALFQVEPDDTTLVADGSDATRVVLRVTDEFGNRRPYATGAVSLRVEGPARIIGDNPFALVGGGGAVWLRTTETPGPVRLHAEHTALGAATAEIQVLPAGTPSAPSAPQLAPR</sequence>
<dbReference type="InParanoid" id="A0A4R5DS70"/>
<dbReference type="GO" id="GO:0004553">
    <property type="term" value="F:hydrolase activity, hydrolyzing O-glycosyl compounds"/>
    <property type="evidence" value="ECO:0007669"/>
    <property type="project" value="InterPro"/>
</dbReference>
<keyword evidence="3 4" id="KW-0326">Glycosidase</keyword>
<dbReference type="PANTHER" id="PTHR42732:SF1">
    <property type="entry name" value="BETA-MANNOSIDASE"/>
    <property type="match status" value="1"/>
</dbReference>
<name>A0A4R5DS70_9ACTN</name>
<dbReference type="PROSITE" id="PS00608">
    <property type="entry name" value="GLYCOSYL_HYDROL_F2_2"/>
    <property type="match status" value="1"/>
</dbReference>
<evidence type="ECO:0000259" key="7">
    <source>
        <dbReference type="Pfam" id="PF02837"/>
    </source>
</evidence>
<dbReference type="RefSeq" id="WP_131890496.1">
    <property type="nucleotide sequence ID" value="NZ_SMKZ01000002.1"/>
</dbReference>
<gene>
    <name evidence="9" type="ORF">E1269_01955</name>
</gene>
<feature type="domain" description="Glycoside hydrolase family 2" evidence="8">
    <location>
        <begin position="654"/>
        <end position="741"/>
    </location>
</feature>
<dbReference type="GO" id="GO:0005975">
    <property type="term" value="P:carbohydrate metabolic process"/>
    <property type="evidence" value="ECO:0007669"/>
    <property type="project" value="InterPro"/>
</dbReference>
<dbReference type="EMBL" id="SMKZ01000002">
    <property type="protein sequence ID" value="TDE14911.1"/>
    <property type="molecule type" value="Genomic_DNA"/>
</dbReference>